<feature type="transmembrane region" description="Helical" evidence="1">
    <location>
        <begin position="7"/>
        <end position="25"/>
    </location>
</feature>
<keyword evidence="1" id="KW-1133">Transmembrane helix</keyword>
<comment type="caution">
    <text evidence="2">The sequence shown here is derived from an EMBL/GenBank/DDBJ whole genome shotgun (WGS) entry which is preliminary data.</text>
</comment>
<feature type="transmembrane region" description="Helical" evidence="1">
    <location>
        <begin position="31"/>
        <end position="48"/>
    </location>
</feature>
<dbReference type="RefSeq" id="WP_054967631.1">
    <property type="nucleotide sequence ID" value="NZ_LJCO01000011.1"/>
</dbReference>
<evidence type="ECO:0000256" key="1">
    <source>
        <dbReference type="SAM" id="Phobius"/>
    </source>
</evidence>
<gene>
    <name evidence="2" type="ORF">AN477_02715</name>
</gene>
<organism evidence="2 3">
    <name type="scientific">Alicyclobacillus ferrooxydans</name>
    <dbReference type="NCBI Taxonomy" id="471514"/>
    <lineage>
        <taxon>Bacteria</taxon>
        <taxon>Bacillati</taxon>
        <taxon>Bacillota</taxon>
        <taxon>Bacilli</taxon>
        <taxon>Bacillales</taxon>
        <taxon>Alicyclobacillaceae</taxon>
        <taxon>Alicyclobacillus</taxon>
    </lineage>
</organism>
<proteinExistence type="predicted"/>
<reference evidence="2 3" key="1">
    <citation type="submission" date="2015-09" db="EMBL/GenBank/DDBJ databases">
        <title>Draft genome sequence of Alicyclobacillus ferrooxydans DSM 22381.</title>
        <authorList>
            <person name="Hemp J."/>
        </authorList>
    </citation>
    <scope>NUCLEOTIDE SEQUENCE [LARGE SCALE GENOMIC DNA]</scope>
    <source>
        <strain evidence="2 3">TC-34</strain>
    </source>
</reference>
<dbReference type="EMBL" id="LJCO01000011">
    <property type="protein sequence ID" value="KPV45295.1"/>
    <property type="molecule type" value="Genomic_DNA"/>
</dbReference>
<keyword evidence="3" id="KW-1185">Reference proteome</keyword>
<dbReference type="PATRIC" id="fig|471514.4.peg.2872"/>
<name>A0A0P9CHT6_9BACL</name>
<sequence>MNRTLGIRYVLFGLLFVLVAIGLVAKSYVMLAILAVAGIILAVIGDRIENRPTDAYRQYNELHHRKGHN</sequence>
<keyword evidence="1" id="KW-0812">Transmembrane</keyword>
<dbReference type="Proteomes" id="UP000050482">
    <property type="component" value="Unassembled WGS sequence"/>
</dbReference>
<keyword evidence="1" id="KW-0472">Membrane</keyword>
<evidence type="ECO:0000313" key="3">
    <source>
        <dbReference type="Proteomes" id="UP000050482"/>
    </source>
</evidence>
<protein>
    <submittedName>
        <fullName evidence="2">Uncharacterized protein</fullName>
    </submittedName>
</protein>
<dbReference type="AlphaFoldDB" id="A0A0P9CHT6"/>
<evidence type="ECO:0000313" key="2">
    <source>
        <dbReference type="EMBL" id="KPV45295.1"/>
    </source>
</evidence>
<accession>A0A0P9CHT6</accession>